<dbReference type="FunFam" id="3.60.130.10:FF:000001">
    <property type="entry name" value="Trimethyllysine dioxygenase, mitochondrial"/>
    <property type="match status" value="1"/>
</dbReference>
<dbReference type="OrthoDB" id="406634at2759"/>
<evidence type="ECO:0000256" key="8">
    <source>
        <dbReference type="ARBA" id="ARBA00023002"/>
    </source>
</evidence>
<evidence type="ECO:0000256" key="3">
    <source>
        <dbReference type="ARBA" id="ARBA00005022"/>
    </source>
</evidence>
<dbReference type="GO" id="GO:0045329">
    <property type="term" value="P:carnitine biosynthetic process"/>
    <property type="evidence" value="ECO:0007669"/>
    <property type="project" value="UniProtKB-UniPathway"/>
</dbReference>
<evidence type="ECO:0000256" key="6">
    <source>
        <dbReference type="ARBA" id="ARBA00022873"/>
    </source>
</evidence>
<feature type="compositionally biased region" description="Polar residues" evidence="10">
    <location>
        <begin position="644"/>
        <end position="654"/>
    </location>
</feature>
<name>A0A6L2Q4W4_COPFO</name>
<accession>A0A6L2Q4W4</accession>
<dbReference type="CDD" id="cd00250">
    <property type="entry name" value="CAS_like"/>
    <property type="match status" value="1"/>
</dbReference>
<reference evidence="14" key="1">
    <citation type="submission" date="2020-01" db="EMBL/GenBank/DDBJ databases">
        <title>Draft genome sequence of the Termite Coptotermes fromosanus.</title>
        <authorList>
            <person name="Itakura S."/>
            <person name="Yosikawa Y."/>
            <person name="Umezawa K."/>
        </authorList>
    </citation>
    <scope>NUCLEOTIDE SEQUENCE [LARGE SCALE GENOMIC DNA]</scope>
</reference>
<dbReference type="PANTHER" id="PTHR10696">
    <property type="entry name" value="GAMMA-BUTYROBETAINE HYDROXYLASE-RELATED"/>
    <property type="match status" value="1"/>
</dbReference>
<dbReference type="SUPFAM" id="SSF51197">
    <property type="entry name" value="Clavaminate synthase-like"/>
    <property type="match status" value="1"/>
</dbReference>
<evidence type="ECO:0000256" key="2">
    <source>
        <dbReference type="ARBA" id="ARBA00001961"/>
    </source>
</evidence>
<feature type="compositionally biased region" description="Polar residues" evidence="10">
    <location>
        <begin position="897"/>
        <end position="929"/>
    </location>
</feature>
<feature type="region of interest" description="Disordered" evidence="10">
    <location>
        <begin position="770"/>
        <end position="842"/>
    </location>
</feature>
<dbReference type="Gene3D" id="3.60.130.10">
    <property type="entry name" value="Clavaminate synthase-like"/>
    <property type="match status" value="1"/>
</dbReference>
<keyword evidence="14" id="KW-1185">Reference proteome</keyword>
<dbReference type="InterPro" id="IPR050411">
    <property type="entry name" value="AlphaKG_dependent_hydroxylases"/>
</dbReference>
<keyword evidence="7" id="KW-0223">Dioxygenase</keyword>
<feature type="region of interest" description="Disordered" evidence="10">
    <location>
        <begin position="686"/>
        <end position="721"/>
    </location>
</feature>
<evidence type="ECO:0000256" key="4">
    <source>
        <dbReference type="ARBA" id="ARBA00008654"/>
    </source>
</evidence>
<comment type="similarity">
    <text evidence="4">Belongs to the gamma-BBH/TMLD family.</text>
</comment>
<dbReference type="FunFam" id="3.30.2020.30:FF:000002">
    <property type="entry name" value="Putative gamma-butyrobetaine dioxygenase"/>
    <property type="match status" value="1"/>
</dbReference>
<dbReference type="InterPro" id="IPR038492">
    <property type="entry name" value="GBBH-like_N_sf"/>
</dbReference>
<evidence type="ECO:0000256" key="10">
    <source>
        <dbReference type="SAM" id="MobiDB-lite"/>
    </source>
</evidence>
<comment type="cofactor">
    <cofactor evidence="2">
        <name>L-ascorbate</name>
        <dbReference type="ChEBI" id="CHEBI:38290"/>
    </cofactor>
</comment>
<evidence type="ECO:0000259" key="12">
    <source>
        <dbReference type="Pfam" id="PF06155"/>
    </source>
</evidence>
<dbReference type="GO" id="GO:0046872">
    <property type="term" value="F:metal ion binding"/>
    <property type="evidence" value="ECO:0007669"/>
    <property type="project" value="UniProtKB-KW"/>
</dbReference>
<dbReference type="InterPro" id="IPR042098">
    <property type="entry name" value="TauD-like_sf"/>
</dbReference>
<keyword evidence="8" id="KW-0560">Oxidoreductase</keyword>
<dbReference type="EMBL" id="BLKM01000900">
    <property type="protein sequence ID" value="GFG39454.1"/>
    <property type="molecule type" value="Genomic_DNA"/>
</dbReference>
<comment type="cofactor">
    <cofactor evidence="1">
        <name>Fe(2+)</name>
        <dbReference type="ChEBI" id="CHEBI:29033"/>
    </cofactor>
</comment>
<dbReference type="Pfam" id="PF02668">
    <property type="entry name" value="TauD"/>
    <property type="match status" value="1"/>
</dbReference>
<dbReference type="Pfam" id="PF06155">
    <property type="entry name" value="GBBH-like_N"/>
    <property type="match status" value="1"/>
</dbReference>
<evidence type="ECO:0000259" key="11">
    <source>
        <dbReference type="Pfam" id="PF02668"/>
    </source>
</evidence>
<evidence type="ECO:0000313" key="13">
    <source>
        <dbReference type="EMBL" id="GFG39454.1"/>
    </source>
</evidence>
<evidence type="ECO:0000256" key="5">
    <source>
        <dbReference type="ARBA" id="ARBA00022723"/>
    </source>
</evidence>
<comment type="pathway">
    <text evidence="3">Amine and polyamine biosynthesis; carnitine biosynthesis.</text>
</comment>
<keyword evidence="6" id="KW-0124">Carnitine biosynthesis</keyword>
<dbReference type="UniPathway" id="UPA00118"/>
<dbReference type="GO" id="GO:0005739">
    <property type="term" value="C:mitochondrion"/>
    <property type="evidence" value="ECO:0007669"/>
    <property type="project" value="TreeGrafter"/>
</dbReference>
<feature type="compositionally biased region" description="Polar residues" evidence="10">
    <location>
        <begin position="800"/>
        <end position="822"/>
    </location>
</feature>
<dbReference type="Gene3D" id="3.30.2020.30">
    <property type="match status" value="1"/>
</dbReference>
<dbReference type="InParanoid" id="A0A6L2Q4W4"/>
<organism evidence="13 14">
    <name type="scientific">Coptotermes formosanus</name>
    <name type="common">Formosan subterranean termite</name>
    <dbReference type="NCBI Taxonomy" id="36987"/>
    <lineage>
        <taxon>Eukaryota</taxon>
        <taxon>Metazoa</taxon>
        <taxon>Ecdysozoa</taxon>
        <taxon>Arthropoda</taxon>
        <taxon>Hexapoda</taxon>
        <taxon>Insecta</taxon>
        <taxon>Pterygota</taxon>
        <taxon>Neoptera</taxon>
        <taxon>Polyneoptera</taxon>
        <taxon>Dictyoptera</taxon>
        <taxon>Blattodea</taxon>
        <taxon>Blattoidea</taxon>
        <taxon>Termitoidae</taxon>
        <taxon>Rhinotermitidae</taxon>
        <taxon>Coptotermes</taxon>
    </lineage>
</organism>
<feature type="region of interest" description="Disordered" evidence="10">
    <location>
        <begin position="641"/>
        <end position="665"/>
    </location>
</feature>
<keyword evidence="5" id="KW-0479">Metal-binding</keyword>
<keyword evidence="9" id="KW-0408">Iron</keyword>
<dbReference type="InterPro" id="IPR003819">
    <property type="entry name" value="TauD/TfdA-like"/>
</dbReference>
<feature type="region of interest" description="Disordered" evidence="10">
    <location>
        <begin position="879"/>
        <end position="970"/>
    </location>
</feature>
<dbReference type="InterPro" id="IPR010376">
    <property type="entry name" value="GBBH-like_N"/>
</dbReference>
<evidence type="ECO:0000256" key="9">
    <source>
        <dbReference type="ARBA" id="ARBA00023004"/>
    </source>
</evidence>
<protein>
    <recommendedName>
        <fullName evidence="15">TauD/TfdA-like domain-containing protein</fullName>
    </recommendedName>
</protein>
<evidence type="ECO:0000256" key="1">
    <source>
        <dbReference type="ARBA" id="ARBA00001954"/>
    </source>
</evidence>
<dbReference type="GO" id="GO:0016706">
    <property type="term" value="F:2-oxoglutarate-dependent dioxygenase activity"/>
    <property type="evidence" value="ECO:0007669"/>
    <property type="project" value="UniProtKB-ARBA"/>
</dbReference>
<sequence length="970" mass="107363">MHSLRTLVVATARFGSKVQRLKANRQLCVSSTFSPASGFRAVHSSRVNHQGPIAKPKEEEKVVLVNAIRDIDGSMITIGTSTGEQHQYPSVWLRDNCQCCKCFNATMQSRTIVWTHFDINVKPTRIIAESNQLKLVWSDGHESQYNLNWLLERSFAENVRKEWLKQHYPMARIPWGTVEFNKILKKYDFHDILSSDTLLLDWLENVATYGITLIHNTPPQEDQLRRIANRVAFIRRTTYGEEFMVKHQPGTSNLAYTSGNLQMHTDLPYYHHKPGINMLHCLVQTEAIGGDSQITDALHVARKLKREKPEIYKVLTETPVDWSDIGQETGYSFHSLYRSPVILNDSDGHFLRVSYSQPQRDAHFSVPLKQVIPWYKAYAAFTEEIYSPENTVYFKLKEGEILVFDNVRLVHGRKGYDDKPDNTRHLGIVLSYQMEARQEQKLSTAYKTVRRKFCQSIFRWSANDSVNEETKSPNPPDVGDLVNLLRSLGFKLRQFDKCEHKIEYSMSTSNTSLNSAADGLKNAECRVEITCGHSGLRAILESVGGECSCPPIESATQAEFWQISGSAPVAKGSQESIGSIQEAGSSLVPPLPPAVSAVVRDIMVRVLQIIYDPDFGELNTSRHSLPGNSLTNLSHHRSLDTLPLTHSSTKQYGSKTDMAESTEQDNKKLLARTLSNVELSTSCASALSKSGSTGDLIKDHGKLDSMATSRQSSSPSSNLSASLERMTLTERHGIITRLEFAKRSISEAMCMLEVQPLSINTTCKKVRIENTSTPTSEARKDVSLKKAPGTPGPMKKTYGTPRSINIMPNTPRSTQKISGTTGHTKKTPGSAGTIGKLSGTPGDMKKKSAIQTHLNTAVPSTSARAEPPIPHISKLSEVLSNPTKEASPHPKHKFVSSRISRNPKNLVGTPSSGTSVHTPSDTKTNISTGSSSSSSSVSSTKTRKLINAVRRVSRMSSSGSTADTKPSEGK</sequence>
<feature type="compositionally biased region" description="Low complexity" evidence="10">
    <location>
        <begin position="930"/>
        <end position="939"/>
    </location>
</feature>
<dbReference type="Proteomes" id="UP000502823">
    <property type="component" value="Unassembled WGS sequence"/>
</dbReference>
<comment type="caution">
    <text evidence="13">The sequence shown here is derived from an EMBL/GenBank/DDBJ whole genome shotgun (WGS) entry which is preliminary data.</text>
</comment>
<evidence type="ECO:0008006" key="15">
    <source>
        <dbReference type="Google" id="ProtNLM"/>
    </source>
</evidence>
<gene>
    <name evidence="13" type="ORF">Cfor_08403</name>
</gene>
<evidence type="ECO:0000313" key="14">
    <source>
        <dbReference type="Proteomes" id="UP000502823"/>
    </source>
</evidence>
<feature type="compositionally biased region" description="Low complexity" evidence="10">
    <location>
        <begin position="705"/>
        <end position="721"/>
    </location>
</feature>
<feature type="domain" description="Gamma-butyrobetaine hydroxylase-like N-terminal" evidence="12">
    <location>
        <begin position="73"/>
        <end position="150"/>
    </location>
</feature>
<evidence type="ECO:0000256" key="7">
    <source>
        <dbReference type="ARBA" id="ARBA00022964"/>
    </source>
</evidence>
<feature type="domain" description="TauD/TfdA-like" evidence="11">
    <location>
        <begin position="186"/>
        <end position="426"/>
    </location>
</feature>
<proteinExistence type="inferred from homology"/>
<dbReference type="PANTHER" id="PTHR10696:SF33">
    <property type="entry name" value="GAMMA-BUTYROBETAINE DIOXYGENASE"/>
    <property type="match status" value="1"/>
</dbReference>
<dbReference type="AlphaFoldDB" id="A0A6L2Q4W4"/>